<reference evidence="2 3" key="1">
    <citation type="submission" date="2017-08" db="EMBL/GenBank/DDBJ databases">
        <title>Infants hospitalized years apart are colonized by the same room-sourced microbial strains.</title>
        <authorList>
            <person name="Brooks B."/>
            <person name="Olm M.R."/>
            <person name="Firek B.A."/>
            <person name="Baker R."/>
            <person name="Thomas B.C."/>
            <person name="Morowitz M.J."/>
            <person name="Banfield J.F."/>
        </authorList>
    </citation>
    <scope>NUCLEOTIDE SEQUENCE [LARGE SCALE GENOMIC DNA]</scope>
    <source>
        <strain evidence="2">S2_018_000_R2_101</strain>
    </source>
</reference>
<dbReference type="Proteomes" id="UP000249066">
    <property type="component" value="Unassembled WGS sequence"/>
</dbReference>
<feature type="chain" id="PRO_5015947399" description="Lipoprotein" evidence="1">
    <location>
        <begin position="22"/>
        <end position="147"/>
    </location>
</feature>
<proteinExistence type="predicted"/>
<evidence type="ECO:0000313" key="2">
    <source>
        <dbReference type="EMBL" id="PZO90843.1"/>
    </source>
</evidence>
<keyword evidence="1" id="KW-0732">Signal</keyword>
<organism evidence="2 3">
    <name type="scientific">Sphingomonas sanxanigenens</name>
    <dbReference type="NCBI Taxonomy" id="397260"/>
    <lineage>
        <taxon>Bacteria</taxon>
        <taxon>Pseudomonadati</taxon>
        <taxon>Pseudomonadota</taxon>
        <taxon>Alphaproteobacteria</taxon>
        <taxon>Sphingomonadales</taxon>
        <taxon>Sphingomonadaceae</taxon>
        <taxon>Sphingomonas</taxon>
    </lineage>
</organism>
<evidence type="ECO:0008006" key="4">
    <source>
        <dbReference type="Google" id="ProtNLM"/>
    </source>
</evidence>
<evidence type="ECO:0000256" key="1">
    <source>
        <dbReference type="SAM" id="SignalP"/>
    </source>
</evidence>
<dbReference type="PROSITE" id="PS51257">
    <property type="entry name" value="PROKAR_LIPOPROTEIN"/>
    <property type="match status" value="1"/>
</dbReference>
<accession>A0A2W5A974</accession>
<comment type="caution">
    <text evidence="2">The sequence shown here is derived from an EMBL/GenBank/DDBJ whole genome shotgun (WGS) entry which is preliminary data.</text>
</comment>
<sequence length="147" mass="15381">MRNIMAVMTGLALLGGCAASSGGGSGASQSKGVDPAAYDEAKAQYADGTTKDGAPKDCVPLQQISATHVRSDRVIDFEMVGRTYYRNVLPAPCSQLGFEQRFAYATSLSQLCAVDTITVLMSPGLMRGATCGLGSFQPIKPPAKVDR</sequence>
<evidence type="ECO:0000313" key="3">
    <source>
        <dbReference type="Proteomes" id="UP000249066"/>
    </source>
</evidence>
<name>A0A2W5A974_9SPHN</name>
<gene>
    <name evidence="2" type="ORF">DI623_05325</name>
</gene>
<dbReference type="AlphaFoldDB" id="A0A2W5A974"/>
<protein>
    <recommendedName>
        <fullName evidence="4">Lipoprotein</fullName>
    </recommendedName>
</protein>
<dbReference type="EMBL" id="QFNN01000019">
    <property type="protein sequence ID" value="PZO90843.1"/>
    <property type="molecule type" value="Genomic_DNA"/>
</dbReference>
<feature type="signal peptide" evidence="1">
    <location>
        <begin position="1"/>
        <end position="21"/>
    </location>
</feature>